<dbReference type="AlphaFoldDB" id="A0A3M9YE43"/>
<sequence length="133" mass="15250">MYAEISRDRKSPGLFGEIRFHPHKRLKRFLSPAFTVGYVDNLELVFQGMTNPMDDLHRAALDIMGESAFSRGFGQVNPKSSSGDAYMDEIWKSIPRAIFDGLADSFQYVYAKRFLRSMGLNVNFDWPKQMTTV</sequence>
<comment type="caution">
    <text evidence="1">The sequence shown here is derived from an EMBL/GenBank/DDBJ whole genome shotgun (WGS) entry which is preliminary data.</text>
</comment>
<reference evidence="1 2" key="1">
    <citation type="submission" date="2018-10" db="EMBL/GenBank/DDBJ databases">
        <title>Genome sequence of Verticillium nonalfalfae VnAa140.</title>
        <authorList>
            <person name="Stajich J.E."/>
            <person name="Kasson M.T."/>
        </authorList>
    </citation>
    <scope>NUCLEOTIDE SEQUENCE [LARGE SCALE GENOMIC DNA]</scope>
    <source>
        <strain evidence="1 2">VnAa140</strain>
    </source>
</reference>
<gene>
    <name evidence="1" type="ORF">D7B24_006143</name>
</gene>
<dbReference type="GO" id="GO:0004497">
    <property type="term" value="F:monooxygenase activity"/>
    <property type="evidence" value="ECO:0007669"/>
    <property type="project" value="InterPro"/>
</dbReference>
<dbReference type="InterPro" id="IPR036396">
    <property type="entry name" value="Cyt_P450_sf"/>
</dbReference>
<dbReference type="RefSeq" id="XP_028495538.1">
    <property type="nucleotide sequence ID" value="XM_028640282.1"/>
</dbReference>
<accession>A0A3M9YE43</accession>
<dbReference type="EMBL" id="RBVV01000041">
    <property type="protein sequence ID" value="RNJ57380.1"/>
    <property type="molecule type" value="Genomic_DNA"/>
</dbReference>
<dbReference type="STRING" id="1051616.A0A3M9YE43"/>
<evidence type="ECO:0000313" key="1">
    <source>
        <dbReference type="EMBL" id="RNJ57380.1"/>
    </source>
</evidence>
<dbReference type="SUPFAM" id="SSF48264">
    <property type="entry name" value="Cytochrome P450"/>
    <property type="match status" value="1"/>
</dbReference>
<name>A0A3M9YE43_9PEZI</name>
<dbReference type="Proteomes" id="UP000267145">
    <property type="component" value="Unassembled WGS sequence"/>
</dbReference>
<keyword evidence="2" id="KW-1185">Reference proteome</keyword>
<protein>
    <submittedName>
        <fullName evidence="1">Uncharacterized protein</fullName>
    </submittedName>
</protein>
<dbReference type="Gene3D" id="1.10.630.10">
    <property type="entry name" value="Cytochrome P450"/>
    <property type="match status" value="1"/>
</dbReference>
<dbReference type="GO" id="GO:0020037">
    <property type="term" value="F:heme binding"/>
    <property type="evidence" value="ECO:0007669"/>
    <property type="project" value="InterPro"/>
</dbReference>
<dbReference type="GO" id="GO:0005506">
    <property type="term" value="F:iron ion binding"/>
    <property type="evidence" value="ECO:0007669"/>
    <property type="project" value="InterPro"/>
</dbReference>
<evidence type="ECO:0000313" key="2">
    <source>
        <dbReference type="Proteomes" id="UP000267145"/>
    </source>
</evidence>
<organism evidence="1 2">
    <name type="scientific">Verticillium nonalfalfae</name>
    <dbReference type="NCBI Taxonomy" id="1051616"/>
    <lineage>
        <taxon>Eukaryota</taxon>
        <taxon>Fungi</taxon>
        <taxon>Dikarya</taxon>
        <taxon>Ascomycota</taxon>
        <taxon>Pezizomycotina</taxon>
        <taxon>Sordariomycetes</taxon>
        <taxon>Hypocreomycetidae</taxon>
        <taxon>Glomerellales</taxon>
        <taxon>Plectosphaerellaceae</taxon>
        <taxon>Verticillium</taxon>
    </lineage>
</organism>
<proteinExistence type="predicted"/>
<dbReference type="GO" id="GO:0016705">
    <property type="term" value="F:oxidoreductase activity, acting on paired donors, with incorporation or reduction of molecular oxygen"/>
    <property type="evidence" value="ECO:0007669"/>
    <property type="project" value="InterPro"/>
</dbReference>
<dbReference type="GeneID" id="39609832"/>